<dbReference type="Proteomes" id="UP001499984">
    <property type="component" value="Unassembled WGS sequence"/>
</dbReference>
<name>A0ABP7W5Z4_9ACTN</name>
<keyword evidence="3" id="KW-1185">Reference proteome</keyword>
<dbReference type="EMBL" id="BAAAZY010000024">
    <property type="protein sequence ID" value="GAA4081938.1"/>
    <property type="molecule type" value="Genomic_DNA"/>
</dbReference>
<organism evidence="2 3">
    <name type="scientific">Streptomyces shaanxiensis</name>
    <dbReference type="NCBI Taxonomy" id="653357"/>
    <lineage>
        <taxon>Bacteria</taxon>
        <taxon>Bacillati</taxon>
        <taxon>Actinomycetota</taxon>
        <taxon>Actinomycetes</taxon>
        <taxon>Kitasatosporales</taxon>
        <taxon>Streptomycetaceae</taxon>
        <taxon>Streptomyces</taxon>
    </lineage>
</organism>
<dbReference type="RefSeq" id="WP_345019746.1">
    <property type="nucleotide sequence ID" value="NZ_BAAAZY010000024.1"/>
</dbReference>
<sequence>MFGRALLRRRVAFSVLELFRAGADHDVAAREIYIEGGLRWRNPEDDLPGDFEATRTVHYAAIRQPQDPKELIQSLKRRMANGLDRLSAALAGGSAGGVKATTRKGDPWITVPKLGKLDERTGLAALKEEVVRRWGVLDLLDVLKNADLDTGFTDEFASLAAYERIDRAVLQRRLLLALFALGTNMGIRAIVATGEHGESEAALRHVRRHFITVDNLRAAVRKLVNATFAARDTAWWGQGTACASDSKKFGSWSSNFMTEYHARYGGNGVMIYWHVERKNV</sequence>
<accession>A0ABP7W5Z4</accession>
<feature type="domain" description="Tn3 transposase DDE" evidence="1">
    <location>
        <begin position="141"/>
        <end position="278"/>
    </location>
</feature>
<evidence type="ECO:0000313" key="2">
    <source>
        <dbReference type="EMBL" id="GAA4081938.1"/>
    </source>
</evidence>
<dbReference type="InterPro" id="IPR002513">
    <property type="entry name" value="Tn3_Tnp_DDE_dom"/>
</dbReference>
<dbReference type="Pfam" id="PF01526">
    <property type="entry name" value="DDE_Tnp_Tn3"/>
    <property type="match status" value="1"/>
</dbReference>
<evidence type="ECO:0000259" key="1">
    <source>
        <dbReference type="Pfam" id="PF01526"/>
    </source>
</evidence>
<comment type="caution">
    <text evidence="2">The sequence shown here is derived from an EMBL/GenBank/DDBJ whole genome shotgun (WGS) entry which is preliminary data.</text>
</comment>
<reference evidence="3" key="1">
    <citation type="journal article" date="2019" name="Int. J. Syst. Evol. Microbiol.">
        <title>The Global Catalogue of Microorganisms (GCM) 10K type strain sequencing project: providing services to taxonomists for standard genome sequencing and annotation.</title>
        <authorList>
            <consortium name="The Broad Institute Genomics Platform"/>
            <consortium name="The Broad Institute Genome Sequencing Center for Infectious Disease"/>
            <person name="Wu L."/>
            <person name="Ma J."/>
        </authorList>
    </citation>
    <scope>NUCLEOTIDE SEQUENCE [LARGE SCALE GENOMIC DNA]</scope>
    <source>
        <strain evidence="3">JCM 16925</strain>
    </source>
</reference>
<evidence type="ECO:0000313" key="3">
    <source>
        <dbReference type="Proteomes" id="UP001499984"/>
    </source>
</evidence>
<proteinExistence type="predicted"/>
<gene>
    <name evidence="2" type="ORF">GCM10022233_73770</name>
</gene>
<protein>
    <recommendedName>
        <fullName evidence="1">Tn3 transposase DDE domain-containing protein</fullName>
    </recommendedName>
</protein>